<name>A0A2R6WZS9_MARPO</name>
<evidence type="ECO:0000256" key="2">
    <source>
        <dbReference type="ARBA" id="ARBA00023242"/>
    </source>
</evidence>
<keyword evidence="7" id="KW-1185">Reference proteome</keyword>
<dbReference type="AlphaFoldDB" id="A0A2R6WZS9"/>
<feature type="domain" description="YDG" evidence="5">
    <location>
        <begin position="353"/>
        <end position="514"/>
    </location>
</feature>
<dbReference type="SMART" id="SM00466">
    <property type="entry name" value="SRA"/>
    <property type="match status" value="1"/>
</dbReference>
<dbReference type="EMBL" id="KZ772717">
    <property type="protein sequence ID" value="PTQ39367.1"/>
    <property type="molecule type" value="Genomic_DNA"/>
</dbReference>
<dbReference type="InterPro" id="IPR003105">
    <property type="entry name" value="SRA_YDG"/>
</dbReference>
<dbReference type="OrthoDB" id="5792673at2759"/>
<feature type="region of interest" description="Disordered" evidence="4">
    <location>
        <begin position="134"/>
        <end position="182"/>
    </location>
</feature>
<gene>
    <name evidence="6" type="ORF">MARPO_0045s0041</name>
</gene>
<accession>A0A2R6WZS9</accession>
<evidence type="ECO:0000313" key="6">
    <source>
        <dbReference type="EMBL" id="PTQ39367.1"/>
    </source>
</evidence>
<protein>
    <recommendedName>
        <fullName evidence="5">YDG domain-containing protein</fullName>
    </recommendedName>
</protein>
<evidence type="ECO:0000259" key="5">
    <source>
        <dbReference type="PROSITE" id="PS51015"/>
    </source>
</evidence>
<evidence type="ECO:0000256" key="3">
    <source>
        <dbReference type="PROSITE-ProRule" id="PRU00358"/>
    </source>
</evidence>
<feature type="compositionally biased region" description="Polar residues" evidence="4">
    <location>
        <begin position="141"/>
        <end position="156"/>
    </location>
</feature>
<dbReference type="GO" id="GO:0005634">
    <property type="term" value="C:nucleus"/>
    <property type="evidence" value="ECO:0007669"/>
    <property type="project" value="UniProtKB-SubCell"/>
</dbReference>
<evidence type="ECO:0000256" key="4">
    <source>
        <dbReference type="SAM" id="MobiDB-lite"/>
    </source>
</evidence>
<proteinExistence type="predicted"/>
<reference evidence="7" key="1">
    <citation type="journal article" date="2017" name="Cell">
        <title>Insights into land plant evolution garnered from the Marchantia polymorpha genome.</title>
        <authorList>
            <person name="Bowman J.L."/>
            <person name="Kohchi T."/>
            <person name="Yamato K.T."/>
            <person name="Jenkins J."/>
            <person name="Shu S."/>
            <person name="Ishizaki K."/>
            <person name="Yamaoka S."/>
            <person name="Nishihama R."/>
            <person name="Nakamura Y."/>
            <person name="Berger F."/>
            <person name="Adam C."/>
            <person name="Aki S.S."/>
            <person name="Althoff F."/>
            <person name="Araki T."/>
            <person name="Arteaga-Vazquez M.A."/>
            <person name="Balasubrmanian S."/>
            <person name="Barry K."/>
            <person name="Bauer D."/>
            <person name="Boehm C.R."/>
            <person name="Briginshaw L."/>
            <person name="Caballero-Perez J."/>
            <person name="Catarino B."/>
            <person name="Chen F."/>
            <person name="Chiyoda S."/>
            <person name="Chovatia M."/>
            <person name="Davies K.M."/>
            <person name="Delmans M."/>
            <person name="Demura T."/>
            <person name="Dierschke T."/>
            <person name="Dolan L."/>
            <person name="Dorantes-Acosta A.E."/>
            <person name="Eklund D.M."/>
            <person name="Florent S.N."/>
            <person name="Flores-Sandoval E."/>
            <person name="Fujiyama A."/>
            <person name="Fukuzawa H."/>
            <person name="Galik B."/>
            <person name="Grimanelli D."/>
            <person name="Grimwood J."/>
            <person name="Grossniklaus U."/>
            <person name="Hamada T."/>
            <person name="Haseloff J."/>
            <person name="Hetherington A.J."/>
            <person name="Higo A."/>
            <person name="Hirakawa Y."/>
            <person name="Hundley H.N."/>
            <person name="Ikeda Y."/>
            <person name="Inoue K."/>
            <person name="Inoue S.I."/>
            <person name="Ishida S."/>
            <person name="Jia Q."/>
            <person name="Kakita M."/>
            <person name="Kanazawa T."/>
            <person name="Kawai Y."/>
            <person name="Kawashima T."/>
            <person name="Kennedy M."/>
            <person name="Kinose K."/>
            <person name="Kinoshita T."/>
            <person name="Kohara Y."/>
            <person name="Koide E."/>
            <person name="Komatsu K."/>
            <person name="Kopischke S."/>
            <person name="Kubo M."/>
            <person name="Kyozuka J."/>
            <person name="Lagercrantz U."/>
            <person name="Lin S.S."/>
            <person name="Lindquist E."/>
            <person name="Lipzen A.M."/>
            <person name="Lu C.W."/>
            <person name="De Luna E."/>
            <person name="Martienssen R.A."/>
            <person name="Minamino N."/>
            <person name="Mizutani M."/>
            <person name="Mizutani M."/>
            <person name="Mochizuki N."/>
            <person name="Monte I."/>
            <person name="Mosher R."/>
            <person name="Nagasaki H."/>
            <person name="Nakagami H."/>
            <person name="Naramoto S."/>
            <person name="Nishitani K."/>
            <person name="Ohtani M."/>
            <person name="Okamoto T."/>
            <person name="Okumura M."/>
            <person name="Phillips J."/>
            <person name="Pollak B."/>
            <person name="Reinders A."/>
            <person name="Rovekamp M."/>
            <person name="Sano R."/>
            <person name="Sawa S."/>
            <person name="Schmid M.W."/>
            <person name="Shirakawa M."/>
            <person name="Solano R."/>
            <person name="Spunde A."/>
            <person name="Suetsugu N."/>
            <person name="Sugano S."/>
            <person name="Sugiyama A."/>
            <person name="Sun R."/>
            <person name="Suzuki Y."/>
            <person name="Takenaka M."/>
            <person name="Takezawa D."/>
            <person name="Tomogane H."/>
            <person name="Tsuzuki M."/>
            <person name="Ueda T."/>
            <person name="Umeda M."/>
            <person name="Ward J.M."/>
            <person name="Watanabe Y."/>
            <person name="Yazaki K."/>
            <person name="Yokoyama R."/>
            <person name="Yoshitake Y."/>
            <person name="Yotsui I."/>
            <person name="Zachgo S."/>
            <person name="Schmutz J."/>
        </authorList>
    </citation>
    <scope>NUCLEOTIDE SEQUENCE [LARGE SCALE GENOMIC DNA]</scope>
    <source>
        <strain evidence="7">Tak-1</strain>
    </source>
</reference>
<dbReference type="SUPFAM" id="SSF88697">
    <property type="entry name" value="PUA domain-like"/>
    <property type="match status" value="1"/>
</dbReference>
<dbReference type="InterPro" id="IPR015947">
    <property type="entry name" value="PUA-like_sf"/>
</dbReference>
<dbReference type="Gene3D" id="2.30.280.10">
    <property type="entry name" value="SRA-YDG"/>
    <property type="match status" value="1"/>
</dbReference>
<dbReference type="InterPro" id="IPR051357">
    <property type="entry name" value="H3K9_HMTase_SUVAR3-9"/>
</dbReference>
<evidence type="ECO:0000313" key="7">
    <source>
        <dbReference type="Proteomes" id="UP000244005"/>
    </source>
</evidence>
<dbReference type="InterPro" id="IPR036987">
    <property type="entry name" value="SRA-YDG_sf"/>
</dbReference>
<dbReference type="Proteomes" id="UP000244005">
    <property type="component" value="Unassembled WGS sequence"/>
</dbReference>
<keyword evidence="2 3" id="KW-0539">Nucleus</keyword>
<dbReference type="Pfam" id="PF02182">
    <property type="entry name" value="SAD_SRA"/>
    <property type="match status" value="1"/>
</dbReference>
<feature type="region of interest" description="Disordered" evidence="4">
    <location>
        <begin position="1"/>
        <end position="27"/>
    </location>
</feature>
<dbReference type="PANTHER" id="PTHR45660:SF13">
    <property type="entry name" value="HISTONE-LYSINE N-METHYLTRANSFERASE SETMAR"/>
    <property type="match status" value="1"/>
</dbReference>
<evidence type="ECO:0000256" key="1">
    <source>
        <dbReference type="ARBA" id="ARBA00004286"/>
    </source>
</evidence>
<dbReference type="PROSITE" id="PS51015">
    <property type="entry name" value="YDG"/>
    <property type="match status" value="1"/>
</dbReference>
<dbReference type="PANTHER" id="PTHR45660">
    <property type="entry name" value="HISTONE-LYSINE N-METHYLTRANSFERASE SETMAR"/>
    <property type="match status" value="1"/>
</dbReference>
<dbReference type="GO" id="GO:0005694">
    <property type="term" value="C:chromosome"/>
    <property type="evidence" value="ECO:0007669"/>
    <property type="project" value="UniProtKB-SubCell"/>
</dbReference>
<feature type="compositionally biased region" description="Basic and acidic residues" evidence="4">
    <location>
        <begin position="252"/>
        <end position="262"/>
    </location>
</feature>
<sequence>MKPVGPPYSHHSKVSKSSSSSNAGEDSMSQLKRYGEVLITKGSKNRLRIEACAFPKDEKRFGDGCPRIRSEGRRSAVHLCWHFTEGDLQNSDPQDVAIVKAIYEILRILKTVDSNGERSMTDVAGIARQPFFHAGPHLDNATDSMDVQTDNNQPSESRPAPEIQDCATGPGPKPSSRDSIGCTENFCDGSHIRREELEERSVKSTIKSETVDHGSEESRRRDARRSPHTSLSIMTEEKWTIGFSGKKRKRKPSDSRSEFDPYTKFRSSTRGIRSEFDPYTVPEVDHVFQGPAWSSDDQRTRVTTLLNQFRYLRKLYRIEYTKRGAVGLRPDTRAGNYMKSRGYTLVLGRRIIGAIPGVECGDRFHSREEMALVGLHCQLQGGIDYFRSTHTNSVGNRLLIAVSIVSSGGYKDNECDTDGDTLIYSGAGGVRNLSRMTNFSAECRDQRMERGNLALKNSCDLQIPVRVIYGSNGSSPRKSKLYKEYLYSGLYNVINYCEDTGLAGTKVYKFTLTTQNMILRYNF</sequence>
<feature type="region of interest" description="Disordered" evidence="4">
    <location>
        <begin position="196"/>
        <end position="262"/>
    </location>
</feature>
<organism evidence="6 7">
    <name type="scientific">Marchantia polymorpha</name>
    <name type="common">Common liverwort</name>
    <name type="synonym">Marchantia aquatica</name>
    <dbReference type="NCBI Taxonomy" id="3197"/>
    <lineage>
        <taxon>Eukaryota</taxon>
        <taxon>Viridiplantae</taxon>
        <taxon>Streptophyta</taxon>
        <taxon>Embryophyta</taxon>
        <taxon>Marchantiophyta</taxon>
        <taxon>Marchantiopsida</taxon>
        <taxon>Marchantiidae</taxon>
        <taxon>Marchantiales</taxon>
        <taxon>Marchantiaceae</taxon>
        <taxon>Marchantia</taxon>
    </lineage>
</organism>
<feature type="compositionally biased region" description="Basic and acidic residues" evidence="4">
    <location>
        <begin position="209"/>
        <end position="220"/>
    </location>
</feature>
<comment type="subcellular location">
    <subcellularLocation>
        <location evidence="1">Chromosome</location>
    </subcellularLocation>
    <subcellularLocation>
        <location evidence="3">Nucleus</location>
    </subcellularLocation>
</comment>
<dbReference type="Gramene" id="Mp6g20230.1">
    <property type="protein sequence ID" value="Mp6g20230.1.cds1"/>
    <property type="gene ID" value="Mp6g20230"/>
</dbReference>